<dbReference type="PANTHER" id="PTHR48079:SF6">
    <property type="entry name" value="NAD(P)-BINDING DOMAIN-CONTAINING PROTEIN-RELATED"/>
    <property type="match status" value="1"/>
</dbReference>
<evidence type="ECO:0000313" key="2">
    <source>
        <dbReference type="EMBL" id="MBP0727221.1"/>
    </source>
</evidence>
<protein>
    <submittedName>
        <fullName evidence="2">SDR family NAD(P)-dependent oxidoreductase</fullName>
    </submittedName>
</protein>
<reference evidence="2" key="1">
    <citation type="submission" date="2021-04" db="EMBL/GenBank/DDBJ databases">
        <title>Genome seq and assembly of Bacillus sp.</title>
        <authorList>
            <person name="Chhetri G."/>
        </authorList>
    </citation>
    <scope>NUCLEOTIDE SEQUENCE</scope>
    <source>
        <strain evidence="2">RG28</strain>
    </source>
</reference>
<dbReference type="Proteomes" id="UP000682134">
    <property type="component" value="Unassembled WGS sequence"/>
</dbReference>
<dbReference type="InterPro" id="IPR036291">
    <property type="entry name" value="NAD(P)-bd_dom_sf"/>
</dbReference>
<accession>A0A940NQX8</accession>
<dbReference type="Gene3D" id="3.40.50.720">
    <property type="entry name" value="NAD(P)-binding Rossmann-like Domain"/>
    <property type="match status" value="1"/>
</dbReference>
<dbReference type="InterPro" id="IPR051783">
    <property type="entry name" value="NAD(P)-dependent_oxidoreduct"/>
</dbReference>
<dbReference type="Pfam" id="PF01370">
    <property type="entry name" value="Epimerase"/>
    <property type="match status" value="1"/>
</dbReference>
<evidence type="ECO:0000313" key="3">
    <source>
        <dbReference type="Proteomes" id="UP000682134"/>
    </source>
</evidence>
<gene>
    <name evidence="2" type="ORF">J5Y03_18895</name>
</gene>
<dbReference type="EMBL" id="JAGIYQ010000020">
    <property type="protein sequence ID" value="MBP0727221.1"/>
    <property type="molecule type" value="Genomic_DNA"/>
</dbReference>
<keyword evidence="3" id="KW-1185">Reference proteome</keyword>
<dbReference type="GO" id="GO:0005737">
    <property type="term" value="C:cytoplasm"/>
    <property type="evidence" value="ECO:0007669"/>
    <property type="project" value="TreeGrafter"/>
</dbReference>
<dbReference type="PANTHER" id="PTHR48079">
    <property type="entry name" value="PROTEIN YEEZ"/>
    <property type="match status" value="1"/>
</dbReference>
<sequence length="315" mass="35563">MKKALVLGASGGMGYSIVKELSSRGIEVVAFARTKSKLEKLFDGDTNVTIFSGDIFELKDLLAAASGSDVIFQAANLPYVEWEEKLPPFMMNILNVAKKQSAKLAIVDNIYAYGRSPGKKVTETTPKNPHTKKGNTRLQVEKLIKESDVPSLIAHFPDFYGPNAENTILHYTLQNIVKNKKSSYVGEQKIAREFIFTPDGARAIVNLALNDEAYGQNWNIPGYDVITGEELVQEIRNITQYDKKVSTISKSMIKFLGLFNANMREVVEMFYLNEEPVVLNGDKYEKQIGEIPRTSYQEGLRQTIEFMRDREKREE</sequence>
<evidence type="ECO:0000259" key="1">
    <source>
        <dbReference type="Pfam" id="PF01370"/>
    </source>
</evidence>
<feature type="domain" description="NAD-dependent epimerase/dehydratase" evidence="1">
    <location>
        <begin position="4"/>
        <end position="220"/>
    </location>
</feature>
<proteinExistence type="predicted"/>
<dbReference type="GO" id="GO:0004029">
    <property type="term" value="F:aldehyde dehydrogenase (NAD+) activity"/>
    <property type="evidence" value="ECO:0007669"/>
    <property type="project" value="TreeGrafter"/>
</dbReference>
<comment type="caution">
    <text evidence="2">The sequence shown here is derived from an EMBL/GenBank/DDBJ whole genome shotgun (WGS) entry which is preliminary data.</text>
</comment>
<dbReference type="RefSeq" id="WP_209407556.1">
    <property type="nucleotide sequence ID" value="NZ_JAGIYQ010000020.1"/>
</dbReference>
<dbReference type="SUPFAM" id="SSF51735">
    <property type="entry name" value="NAD(P)-binding Rossmann-fold domains"/>
    <property type="match status" value="1"/>
</dbReference>
<dbReference type="InterPro" id="IPR001509">
    <property type="entry name" value="Epimerase_deHydtase"/>
</dbReference>
<organism evidence="2 3">
    <name type="scientific">Gottfriedia endophytica</name>
    <dbReference type="NCBI Taxonomy" id="2820819"/>
    <lineage>
        <taxon>Bacteria</taxon>
        <taxon>Bacillati</taxon>
        <taxon>Bacillota</taxon>
        <taxon>Bacilli</taxon>
        <taxon>Bacillales</taxon>
        <taxon>Bacillaceae</taxon>
        <taxon>Gottfriedia</taxon>
    </lineage>
</organism>
<name>A0A940NQX8_9BACI</name>
<dbReference type="AlphaFoldDB" id="A0A940NQX8"/>